<keyword evidence="2" id="KW-1185">Reference proteome</keyword>
<organism evidence="1 2">
    <name type="scientific">Ancylostoma ceylanicum</name>
    <dbReference type="NCBI Taxonomy" id="53326"/>
    <lineage>
        <taxon>Eukaryota</taxon>
        <taxon>Metazoa</taxon>
        <taxon>Ecdysozoa</taxon>
        <taxon>Nematoda</taxon>
        <taxon>Chromadorea</taxon>
        <taxon>Rhabditida</taxon>
        <taxon>Rhabditina</taxon>
        <taxon>Rhabditomorpha</taxon>
        <taxon>Strongyloidea</taxon>
        <taxon>Ancylostomatidae</taxon>
        <taxon>Ancylostomatinae</taxon>
        <taxon>Ancylostoma</taxon>
    </lineage>
</organism>
<sequence>MLHRVCTKRRVCPRGPRHSQLVDIMKITVKRDTQTRDDDVDCWQVWLPLDPPPLERTRIDGNCAVGTWRAYTMHSVASHSSANGSWALACADALIL</sequence>
<dbReference type="EMBL" id="JARK01001421">
    <property type="protein sequence ID" value="EYC04881.1"/>
    <property type="molecule type" value="Genomic_DNA"/>
</dbReference>
<reference evidence="2" key="1">
    <citation type="journal article" date="2015" name="Nat. Genet.">
        <title>The genome and transcriptome of the zoonotic hookworm Ancylostoma ceylanicum identify infection-specific gene families.</title>
        <authorList>
            <person name="Schwarz E.M."/>
            <person name="Hu Y."/>
            <person name="Antoshechkin I."/>
            <person name="Miller M.M."/>
            <person name="Sternberg P.W."/>
            <person name="Aroian R.V."/>
        </authorList>
    </citation>
    <scope>NUCLEOTIDE SEQUENCE</scope>
    <source>
        <strain evidence="2">HY135</strain>
    </source>
</reference>
<gene>
    <name evidence="1" type="primary">Acey_s0085.g1843</name>
    <name evidence="1" type="ORF">Y032_0085g1843</name>
</gene>
<evidence type="ECO:0000313" key="1">
    <source>
        <dbReference type="EMBL" id="EYC04881.1"/>
    </source>
</evidence>
<name>A0A016TQ63_9BILA</name>
<dbReference type="AlphaFoldDB" id="A0A016TQ63"/>
<comment type="caution">
    <text evidence="1">The sequence shown here is derived from an EMBL/GenBank/DDBJ whole genome shotgun (WGS) entry which is preliminary data.</text>
</comment>
<proteinExistence type="predicted"/>
<evidence type="ECO:0000313" key="2">
    <source>
        <dbReference type="Proteomes" id="UP000024635"/>
    </source>
</evidence>
<dbReference type="Proteomes" id="UP000024635">
    <property type="component" value="Unassembled WGS sequence"/>
</dbReference>
<accession>A0A016TQ63</accession>
<protein>
    <submittedName>
        <fullName evidence="1">Uncharacterized protein</fullName>
    </submittedName>
</protein>